<protein>
    <recommendedName>
        <fullName evidence="5">ATPase AAA-type core domain-containing protein</fullName>
    </recommendedName>
</protein>
<dbReference type="InterPro" id="IPR038729">
    <property type="entry name" value="Rad50/SbcC_AAA"/>
</dbReference>
<reference evidence="3 4" key="1">
    <citation type="submission" date="2014-02" db="EMBL/GenBank/DDBJ databases">
        <title>The small core and large imbalanced accessory genome model reveals a collaborative survival strategy of Sorangium cellulosum strains in nature.</title>
        <authorList>
            <person name="Han K."/>
            <person name="Peng R."/>
            <person name="Blom J."/>
            <person name="Li Y.-Z."/>
        </authorList>
    </citation>
    <scope>NUCLEOTIDE SEQUENCE [LARGE SCALE GENOMIC DNA]</scope>
    <source>
        <strain evidence="3 4">So0157-18</strain>
    </source>
</reference>
<evidence type="ECO:0000313" key="3">
    <source>
        <dbReference type="EMBL" id="KYF52607.1"/>
    </source>
</evidence>
<feature type="domain" description="ATPase AAA-type core" evidence="1">
    <location>
        <begin position="257"/>
        <end position="356"/>
    </location>
</feature>
<accession>A0A150PA98</accession>
<dbReference type="Proteomes" id="UP000075604">
    <property type="component" value="Unassembled WGS sequence"/>
</dbReference>
<dbReference type="GO" id="GO:0005524">
    <property type="term" value="F:ATP binding"/>
    <property type="evidence" value="ECO:0007669"/>
    <property type="project" value="InterPro"/>
</dbReference>
<dbReference type="GO" id="GO:0016887">
    <property type="term" value="F:ATP hydrolysis activity"/>
    <property type="evidence" value="ECO:0007669"/>
    <property type="project" value="InterPro"/>
</dbReference>
<dbReference type="GO" id="GO:0000731">
    <property type="term" value="P:DNA synthesis involved in DNA repair"/>
    <property type="evidence" value="ECO:0007669"/>
    <property type="project" value="TreeGrafter"/>
</dbReference>
<gene>
    <name evidence="3" type="ORF">BE04_46990</name>
</gene>
<dbReference type="InterPro" id="IPR027417">
    <property type="entry name" value="P-loop_NTPase"/>
</dbReference>
<evidence type="ECO:0000259" key="1">
    <source>
        <dbReference type="Pfam" id="PF13304"/>
    </source>
</evidence>
<dbReference type="PANTHER" id="PTHR32182">
    <property type="entry name" value="DNA REPLICATION AND REPAIR PROTEIN RECF"/>
    <property type="match status" value="1"/>
</dbReference>
<dbReference type="InterPro" id="IPR003959">
    <property type="entry name" value="ATPase_AAA_core"/>
</dbReference>
<dbReference type="PANTHER" id="PTHR32182:SF0">
    <property type="entry name" value="DNA REPLICATION AND REPAIR PROTEIN RECF"/>
    <property type="match status" value="1"/>
</dbReference>
<evidence type="ECO:0000259" key="2">
    <source>
        <dbReference type="Pfam" id="PF13476"/>
    </source>
</evidence>
<comment type="caution">
    <text evidence="3">The sequence shown here is derived from an EMBL/GenBank/DDBJ whole genome shotgun (WGS) entry which is preliminary data.</text>
</comment>
<organism evidence="3 4">
    <name type="scientific">Sorangium cellulosum</name>
    <name type="common">Polyangium cellulosum</name>
    <dbReference type="NCBI Taxonomy" id="56"/>
    <lineage>
        <taxon>Bacteria</taxon>
        <taxon>Pseudomonadati</taxon>
        <taxon>Myxococcota</taxon>
        <taxon>Polyangia</taxon>
        <taxon>Polyangiales</taxon>
        <taxon>Polyangiaceae</taxon>
        <taxon>Sorangium</taxon>
    </lineage>
</organism>
<dbReference type="Pfam" id="PF13476">
    <property type="entry name" value="AAA_23"/>
    <property type="match status" value="1"/>
</dbReference>
<evidence type="ECO:0008006" key="5">
    <source>
        <dbReference type="Google" id="ProtNLM"/>
    </source>
</evidence>
<dbReference type="SUPFAM" id="SSF52540">
    <property type="entry name" value="P-loop containing nucleoside triphosphate hydrolases"/>
    <property type="match status" value="1"/>
</dbReference>
<proteinExistence type="predicted"/>
<dbReference type="EMBL" id="JELX01003318">
    <property type="protein sequence ID" value="KYF52607.1"/>
    <property type="molecule type" value="Genomic_DNA"/>
</dbReference>
<sequence>MLKLRRLRIEKFRGVEPGTELRFSDGLNVLLGQNGTGKTTLLELISMVVRSDFSSLVREEFSIEYELTVPGEATVLVAVSNKEQMSFVETKARAPIDLSEYWHPAASVTIDDWSSGARRSITYDDERGLTIGDDPPLGGGREFSCLHAGFLWLYMQQAPELIANRTYEMIFRASSARRFDESLELFTWLTGPSDARKRVAFRRGTVLFVGINFDLLPDALLGRLGSMYERSRSDYTFTHTDLDFLATIKGIMGFDAAELKVDVTERHPWREDYEMVTLGGLVFRFWWEGGEFITHARLSYGQKRLLTFFYYLACNDHVVIADELVNGLHHHWITACVEAIGDRQAFLTSQNPLLLDYVPITSPEQVHQSFVLCRGERRGGRPAWTWTNMSDEDAAEFFAAYEVGVEHVSEILQSRGLW</sequence>
<dbReference type="Gene3D" id="3.40.50.300">
    <property type="entry name" value="P-loop containing nucleotide triphosphate hydrolases"/>
    <property type="match status" value="1"/>
</dbReference>
<evidence type="ECO:0000313" key="4">
    <source>
        <dbReference type="Proteomes" id="UP000075604"/>
    </source>
</evidence>
<name>A0A150PA98_SORCE</name>
<dbReference type="AlphaFoldDB" id="A0A150PA98"/>
<dbReference type="Pfam" id="PF13304">
    <property type="entry name" value="AAA_21"/>
    <property type="match status" value="1"/>
</dbReference>
<feature type="domain" description="Rad50/SbcC-type AAA" evidence="2">
    <location>
        <begin position="6"/>
        <end position="56"/>
    </location>
</feature>
<dbReference type="GO" id="GO:0006302">
    <property type="term" value="P:double-strand break repair"/>
    <property type="evidence" value="ECO:0007669"/>
    <property type="project" value="InterPro"/>
</dbReference>